<dbReference type="Proteomes" id="UP000184447">
    <property type="component" value="Unassembled WGS sequence"/>
</dbReference>
<dbReference type="SUPFAM" id="SSF51658">
    <property type="entry name" value="Xylose isomerase-like"/>
    <property type="match status" value="1"/>
</dbReference>
<dbReference type="AlphaFoldDB" id="A0A1M5UBG5"/>
<evidence type="ECO:0000313" key="1">
    <source>
        <dbReference type="EMBL" id="SHH60309.1"/>
    </source>
</evidence>
<reference evidence="1 2" key="1">
    <citation type="submission" date="2016-11" db="EMBL/GenBank/DDBJ databases">
        <authorList>
            <person name="Jaros S."/>
            <person name="Januszkiewicz K."/>
            <person name="Wedrychowicz H."/>
        </authorList>
    </citation>
    <scope>NUCLEOTIDE SEQUENCE [LARGE SCALE GENOMIC DNA]</scope>
    <source>
        <strain evidence="1 2">DSM 8605</strain>
    </source>
</reference>
<gene>
    <name evidence="1" type="ORF">SAMN02745207_01690</name>
</gene>
<proteinExistence type="predicted"/>
<dbReference type="InterPro" id="IPR036237">
    <property type="entry name" value="Xyl_isomerase-like_sf"/>
</dbReference>
<sequence>MRIGGSIVKPYENREEWIKMVCELKYSTVSKHIKSVHLKDIKLVEGFPIHLQECSPGKGDIDLEKVLRLCAGLGNEISLFVEHMATHEEYKEAVSYLRTLAKKYDIDIV</sequence>
<organism evidence="1 2">
    <name type="scientific">Clostridium grantii DSM 8605</name>
    <dbReference type="NCBI Taxonomy" id="1121316"/>
    <lineage>
        <taxon>Bacteria</taxon>
        <taxon>Bacillati</taxon>
        <taxon>Bacillota</taxon>
        <taxon>Clostridia</taxon>
        <taxon>Eubacteriales</taxon>
        <taxon>Clostridiaceae</taxon>
        <taxon>Clostridium</taxon>
    </lineage>
</organism>
<evidence type="ECO:0008006" key="3">
    <source>
        <dbReference type="Google" id="ProtNLM"/>
    </source>
</evidence>
<name>A0A1M5UBG5_9CLOT</name>
<dbReference type="EMBL" id="FQXM01000007">
    <property type="protein sequence ID" value="SHH60309.1"/>
    <property type="molecule type" value="Genomic_DNA"/>
</dbReference>
<dbReference type="OrthoDB" id="128241at2"/>
<evidence type="ECO:0000313" key="2">
    <source>
        <dbReference type="Proteomes" id="UP000184447"/>
    </source>
</evidence>
<dbReference type="STRING" id="1121316.SAMN02745207_01690"/>
<protein>
    <recommendedName>
        <fullName evidence="3">Xylose isomerase-like TIM barrel</fullName>
    </recommendedName>
</protein>
<keyword evidence="2" id="KW-1185">Reference proteome</keyword>
<dbReference type="RefSeq" id="WP_073337992.1">
    <property type="nucleotide sequence ID" value="NZ_FQXM01000007.1"/>
</dbReference>
<dbReference type="Gene3D" id="3.20.20.150">
    <property type="entry name" value="Divalent-metal-dependent TIM barrel enzymes"/>
    <property type="match status" value="1"/>
</dbReference>
<accession>A0A1M5UBG5</accession>